<dbReference type="SUPFAM" id="SSF81324">
    <property type="entry name" value="Voltage-gated potassium channels"/>
    <property type="match status" value="1"/>
</dbReference>
<comment type="caution">
    <text evidence="3">The sequence shown here is derived from an EMBL/GenBank/DDBJ whole genome shotgun (WGS) entry which is preliminary data.</text>
</comment>
<evidence type="ECO:0000313" key="4">
    <source>
        <dbReference type="Proteomes" id="UP000320011"/>
    </source>
</evidence>
<accession>A0A558DMG1</accession>
<keyword evidence="3" id="KW-0406">Ion transport</keyword>
<feature type="transmembrane region" description="Helical" evidence="1">
    <location>
        <begin position="80"/>
        <end position="99"/>
    </location>
</feature>
<proteinExistence type="predicted"/>
<evidence type="ECO:0000313" key="3">
    <source>
        <dbReference type="EMBL" id="TVT62143.1"/>
    </source>
</evidence>
<sequence>MAGEQPRGVRRRQALASLYRAFAADVLLLVCYFVAPLDEKLGPVAWAKFVVALMLFASVIVFQLWAIVRSSAPRLRAVEAAAIGLPLFLVLFAASYVVIQHNLPGSFTEHITRFDSLYFTVTVFATVGLGDIAPVSEGARIIATIQMLGGLVVVGVVARLIIAAVQVARRRPAEPETPPPEDRR</sequence>
<dbReference type="OrthoDB" id="9799090at2"/>
<dbReference type="Gene3D" id="1.10.287.70">
    <property type="match status" value="1"/>
</dbReference>
<feature type="transmembrane region" description="Helical" evidence="1">
    <location>
        <begin position="17"/>
        <end position="35"/>
    </location>
</feature>
<feature type="transmembrane region" description="Helical" evidence="1">
    <location>
        <begin position="47"/>
        <end position="68"/>
    </location>
</feature>
<organism evidence="3 4">
    <name type="scientific">Amycolatopsis rhizosphaerae</name>
    <dbReference type="NCBI Taxonomy" id="2053003"/>
    <lineage>
        <taxon>Bacteria</taxon>
        <taxon>Bacillati</taxon>
        <taxon>Actinomycetota</taxon>
        <taxon>Actinomycetes</taxon>
        <taxon>Pseudonocardiales</taxon>
        <taxon>Pseudonocardiaceae</taxon>
        <taxon>Amycolatopsis</taxon>
    </lineage>
</organism>
<dbReference type="Proteomes" id="UP000320011">
    <property type="component" value="Unassembled WGS sequence"/>
</dbReference>
<dbReference type="GO" id="GO:0034220">
    <property type="term" value="P:monoatomic ion transmembrane transport"/>
    <property type="evidence" value="ECO:0007669"/>
    <property type="project" value="UniProtKB-KW"/>
</dbReference>
<keyword evidence="1" id="KW-0812">Transmembrane</keyword>
<evidence type="ECO:0000256" key="1">
    <source>
        <dbReference type="SAM" id="Phobius"/>
    </source>
</evidence>
<feature type="domain" description="Potassium channel" evidence="2">
    <location>
        <begin position="88"/>
        <end position="165"/>
    </location>
</feature>
<evidence type="ECO:0000259" key="2">
    <source>
        <dbReference type="Pfam" id="PF07885"/>
    </source>
</evidence>
<keyword evidence="1" id="KW-1133">Transmembrane helix</keyword>
<name>A0A558DMG1_9PSEU</name>
<keyword evidence="3" id="KW-0813">Transport</keyword>
<reference evidence="3 4" key="2">
    <citation type="submission" date="2019-08" db="EMBL/GenBank/DDBJ databases">
        <title>Amycolatopsis acidicola sp. nov., isolated from peat swamp forest soil.</title>
        <authorList>
            <person name="Srisuk N."/>
        </authorList>
    </citation>
    <scope>NUCLEOTIDE SEQUENCE [LARGE SCALE GENOMIC DNA]</scope>
    <source>
        <strain evidence="3 4">TBRC 6029</strain>
    </source>
</reference>
<reference evidence="3 4" key="1">
    <citation type="submission" date="2019-07" db="EMBL/GenBank/DDBJ databases">
        <authorList>
            <person name="Duangmal K."/>
            <person name="Teo W.F.A."/>
        </authorList>
    </citation>
    <scope>NUCLEOTIDE SEQUENCE [LARGE SCALE GENOMIC DNA]</scope>
    <source>
        <strain evidence="3 4">TBRC 6029</strain>
    </source>
</reference>
<keyword evidence="3" id="KW-0407">Ion channel</keyword>
<dbReference type="AlphaFoldDB" id="A0A558DMG1"/>
<feature type="transmembrane region" description="Helical" evidence="1">
    <location>
        <begin position="141"/>
        <end position="162"/>
    </location>
</feature>
<gene>
    <name evidence="3" type="ORF">FNH05_01315</name>
</gene>
<dbReference type="InterPro" id="IPR013099">
    <property type="entry name" value="K_chnl_dom"/>
</dbReference>
<keyword evidence="4" id="KW-1185">Reference proteome</keyword>
<dbReference type="EMBL" id="VJWX01000006">
    <property type="protein sequence ID" value="TVT62143.1"/>
    <property type="molecule type" value="Genomic_DNA"/>
</dbReference>
<keyword evidence="1" id="KW-0472">Membrane</keyword>
<protein>
    <submittedName>
        <fullName evidence="3">Two pore domain potassium channel family protein</fullName>
    </submittedName>
</protein>
<dbReference type="Pfam" id="PF07885">
    <property type="entry name" value="Ion_trans_2"/>
    <property type="match status" value="1"/>
</dbReference>
<dbReference type="RefSeq" id="WP_144585035.1">
    <property type="nucleotide sequence ID" value="NZ_VJWX01000006.1"/>
</dbReference>